<comment type="subcellular location">
    <subcellularLocation>
        <location evidence="1">Membrane</location>
        <topology evidence="1">Multi-pass membrane protein</topology>
    </subcellularLocation>
</comment>
<keyword evidence="6 10" id="KW-0812">Transmembrane</keyword>
<dbReference type="EMBL" id="JAHHHD010000009">
    <property type="protein sequence ID" value="MBW4659102.1"/>
    <property type="molecule type" value="Genomic_DNA"/>
</dbReference>
<dbReference type="PANTHER" id="PTHR37468">
    <property type="entry name" value="SULFATE TRANSPORTER CYSZ"/>
    <property type="match status" value="1"/>
</dbReference>
<reference evidence="11" key="1">
    <citation type="submission" date="2021-05" db="EMBL/GenBank/DDBJ databases">
        <authorList>
            <person name="Pietrasiak N."/>
            <person name="Ward R."/>
            <person name="Stajich J.E."/>
            <person name="Kurbessoian T."/>
        </authorList>
    </citation>
    <scope>NUCLEOTIDE SEQUENCE</scope>
    <source>
        <strain evidence="11">UHER 2000/2452</strain>
    </source>
</reference>
<keyword evidence="7 10" id="KW-1133">Transmembrane helix</keyword>
<dbReference type="Pfam" id="PF07264">
    <property type="entry name" value="EI24"/>
    <property type="match status" value="1"/>
</dbReference>
<feature type="transmembrane region" description="Helical" evidence="10">
    <location>
        <begin position="310"/>
        <end position="328"/>
    </location>
</feature>
<dbReference type="PANTHER" id="PTHR37468:SF1">
    <property type="entry name" value="SULFATE TRANSPORTER CYSZ"/>
    <property type="match status" value="1"/>
</dbReference>
<keyword evidence="9 10" id="KW-0472">Membrane</keyword>
<evidence type="ECO:0000256" key="3">
    <source>
        <dbReference type="ARBA" id="ARBA00022475"/>
    </source>
</evidence>
<sequence length="338" mass="37321">MELSPKPPQRIDRGLGSLFSGATYPLRALRLFLTTPKLRSYILFPILINLVVGITLYAGLLFAGLEAIDNIIASVPTWTVSVPHWAIDLPDWKFAAPTWLATWLPHLPAWKISLPHWKIPALPLPAFSLPSFSLPNWQPTLPDWIAFLPTWAAMFFIWILRGVLTIALLLLTGFIFLQFGGLLGAPWYGKLSEELERMKTGKVTLVEVGVASDISRAIFYELKKLLLSISVGVPLLLLNFFPGVGTAIATFTGIAFASTIVCMDFMDAAVERRRPGFRQKLGIVWRSMPASGSFGLVCLGLVSIPLVNLLAVPVCVAAGTLFFCDRVLPWYDKDVASR</sequence>
<dbReference type="InterPro" id="IPR050480">
    <property type="entry name" value="CysZ-like"/>
</dbReference>
<feature type="transmembrane region" description="Helical" evidence="10">
    <location>
        <begin position="287"/>
        <end position="304"/>
    </location>
</feature>
<gene>
    <name evidence="11" type="ORF">KME15_10540</name>
</gene>
<feature type="transmembrane region" description="Helical" evidence="10">
    <location>
        <begin position="247"/>
        <end position="266"/>
    </location>
</feature>
<organism evidence="11 12">
    <name type="scientific">Drouetiella hepatica Uher 2000/2452</name>
    <dbReference type="NCBI Taxonomy" id="904376"/>
    <lineage>
        <taxon>Bacteria</taxon>
        <taxon>Bacillati</taxon>
        <taxon>Cyanobacteriota</taxon>
        <taxon>Cyanophyceae</taxon>
        <taxon>Oculatellales</taxon>
        <taxon>Oculatellaceae</taxon>
        <taxon>Drouetiella</taxon>
    </lineage>
</organism>
<evidence type="ECO:0000256" key="5">
    <source>
        <dbReference type="ARBA" id="ARBA00022605"/>
    </source>
</evidence>
<keyword evidence="2" id="KW-0813">Transport</keyword>
<evidence type="ECO:0000256" key="7">
    <source>
        <dbReference type="ARBA" id="ARBA00022989"/>
    </source>
</evidence>
<evidence type="ECO:0000256" key="6">
    <source>
        <dbReference type="ARBA" id="ARBA00022692"/>
    </source>
</evidence>
<evidence type="ECO:0000313" key="12">
    <source>
        <dbReference type="Proteomes" id="UP000757435"/>
    </source>
</evidence>
<proteinExistence type="predicted"/>
<keyword evidence="3" id="KW-1003">Cell membrane</keyword>
<dbReference type="GO" id="GO:0009675">
    <property type="term" value="F:high-affinity sulfate:proton symporter activity"/>
    <property type="evidence" value="ECO:0007669"/>
    <property type="project" value="TreeGrafter"/>
</dbReference>
<evidence type="ECO:0000313" key="11">
    <source>
        <dbReference type="EMBL" id="MBW4659102.1"/>
    </source>
</evidence>
<protein>
    <submittedName>
        <fullName evidence="11">EI24 domain-containing protein</fullName>
    </submittedName>
</protein>
<keyword evidence="5" id="KW-0028">Amino-acid biosynthesis</keyword>
<name>A0A951QA94_9CYAN</name>
<dbReference type="GO" id="GO:0005886">
    <property type="term" value="C:plasma membrane"/>
    <property type="evidence" value="ECO:0007669"/>
    <property type="project" value="TreeGrafter"/>
</dbReference>
<accession>A0A951QA94</accession>
<evidence type="ECO:0000256" key="2">
    <source>
        <dbReference type="ARBA" id="ARBA00022448"/>
    </source>
</evidence>
<evidence type="ECO:0000256" key="4">
    <source>
        <dbReference type="ARBA" id="ARBA00022519"/>
    </source>
</evidence>
<evidence type="ECO:0000256" key="10">
    <source>
        <dbReference type="SAM" id="Phobius"/>
    </source>
</evidence>
<dbReference type="Proteomes" id="UP000757435">
    <property type="component" value="Unassembled WGS sequence"/>
</dbReference>
<dbReference type="InterPro" id="IPR059112">
    <property type="entry name" value="CysZ/EI24"/>
</dbReference>
<comment type="caution">
    <text evidence="11">The sequence shown here is derived from an EMBL/GenBank/DDBJ whole genome shotgun (WGS) entry which is preliminary data.</text>
</comment>
<keyword evidence="4" id="KW-0997">Cell inner membrane</keyword>
<dbReference type="AlphaFoldDB" id="A0A951QA94"/>
<dbReference type="GO" id="GO:0000103">
    <property type="term" value="P:sulfate assimilation"/>
    <property type="evidence" value="ECO:0007669"/>
    <property type="project" value="TreeGrafter"/>
</dbReference>
<feature type="transmembrane region" description="Helical" evidence="10">
    <location>
        <begin position="41"/>
        <end position="63"/>
    </location>
</feature>
<evidence type="ECO:0000256" key="8">
    <source>
        <dbReference type="ARBA" id="ARBA00023032"/>
    </source>
</evidence>
<feature type="transmembrane region" description="Helical" evidence="10">
    <location>
        <begin position="166"/>
        <end position="189"/>
    </location>
</feature>
<dbReference type="GO" id="GO:0019344">
    <property type="term" value="P:cysteine biosynthetic process"/>
    <property type="evidence" value="ECO:0007669"/>
    <property type="project" value="TreeGrafter"/>
</dbReference>
<keyword evidence="8" id="KW-0764">Sulfate transport</keyword>
<evidence type="ECO:0000256" key="9">
    <source>
        <dbReference type="ARBA" id="ARBA00023136"/>
    </source>
</evidence>
<reference evidence="11" key="2">
    <citation type="journal article" date="2022" name="Microbiol. Resour. Announc.">
        <title>Metagenome Sequencing to Explore Phylogenomics of Terrestrial Cyanobacteria.</title>
        <authorList>
            <person name="Ward R.D."/>
            <person name="Stajich J.E."/>
            <person name="Johansen J.R."/>
            <person name="Huntemann M."/>
            <person name="Clum A."/>
            <person name="Foster B."/>
            <person name="Foster B."/>
            <person name="Roux S."/>
            <person name="Palaniappan K."/>
            <person name="Varghese N."/>
            <person name="Mukherjee S."/>
            <person name="Reddy T.B.K."/>
            <person name="Daum C."/>
            <person name="Copeland A."/>
            <person name="Chen I.A."/>
            <person name="Ivanova N.N."/>
            <person name="Kyrpides N.C."/>
            <person name="Shapiro N."/>
            <person name="Eloe-Fadrosh E.A."/>
            <person name="Pietrasiak N."/>
        </authorList>
    </citation>
    <scope>NUCLEOTIDE SEQUENCE</scope>
    <source>
        <strain evidence="11">UHER 2000/2452</strain>
    </source>
</reference>
<evidence type="ECO:0000256" key="1">
    <source>
        <dbReference type="ARBA" id="ARBA00004141"/>
    </source>
</evidence>